<accession>A0AB33Z2E0</accession>
<dbReference type="Gene3D" id="3.90.380.10">
    <property type="entry name" value="Naphthalene 1,2-dioxygenase Alpha Subunit, Chain A, domain 1"/>
    <property type="match status" value="1"/>
</dbReference>
<gene>
    <name evidence="10" type="ORF">L196_04861</name>
</gene>
<dbReference type="Pfam" id="PF00355">
    <property type="entry name" value="Rieske"/>
    <property type="match status" value="1"/>
</dbReference>
<evidence type="ECO:0000256" key="3">
    <source>
        <dbReference type="ARBA" id="ARBA00022723"/>
    </source>
</evidence>
<dbReference type="SUPFAM" id="SSF55961">
    <property type="entry name" value="Bet v1-like"/>
    <property type="match status" value="1"/>
</dbReference>
<dbReference type="Gene3D" id="2.102.10.10">
    <property type="entry name" value="Rieske [2Fe-2S] iron-sulphur domain"/>
    <property type="match status" value="1"/>
</dbReference>
<dbReference type="InterPro" id="IPR017941">
    <property type="entry name" value="Rieske_2Fe-2S"/>
</dbReference>
<keyword evidence="8" id="KW-0520">NAD</keyword>
<dbReference type="AlphaFoldDB" id="A0AB33Z2E0"/>
<dbReference type="PANTHER" id="PTHR43756:SF1">
    <property type="entry name" value="3-PHENYLPROPIONATE_CINNAMIC ACID DIOXYGENASE SUBUNIT ALPHA"/>
    <property type="match status" value="1"/>
</dbReference>
<dbReference type="InterPro" id="IPR036922">
    <property type="entry name" value="Rieske_2Fe-2S_sf"/>
</dbReference>
<evidence type="ECO:0000256" key="2">
    <source>
        <dbReference type="ARBA" id="ARBA00022714"/>
    </source>
</evidence>
<dbReference type="PROSITE" id="PS51296">
    <property type="entry name" value="RIESKE"/>
    <property type="match status" value="1"/>
</dbReference>
<protein>
    <submittedName>
        <fullName evidence="10">Ring hydroxylating dioxygenase subunit alpha/Rieske (2Fe-2S) protein</fullName>
    </submittedName>
</protein>
<evidence type="ECO:0000313" key="11">
    <source>
        <dbReference type="Proteomes" id="UP000015462"/>
    </source>
</evidence>
<comment type="caution">
    <text evidence="10">The sequence shown here is derived from an EMBL/GenBank/DDBJ whole genome shotgun (WGS) entry which is preliminary data.</text>
</comment>
<dbReference type="GO" id="GO:0051537">
    <property type="term" value="F:2 iron, 2 sulfur cluster binding"/>
    <property type="evidence" value="ECO:0007669"/>
    <property type="project" value="UniProtKB-KW"/>
</dbReference>
<dbReference type="GO" id="GO:0051213">
    <property type="term" value="F:dioxygenase activity"/>
    <property type="evidence" value="ECO:0007669"/>
    <property type="project" value="UniProtKB-KW"/>
</dbReference>
<evidence type="ECO:0000259" key="9">
    <source>
        <dbReference type="PROSITE" id="PS51296"/>
    </source>
</evidence>
<keyword evidence="4 10" id="KW-0223">Dioxygenase</keyword>
<keyword evidence="3" id="KW-0479">Metal-binding</keyword>
<organism evidence="10 11">
    <name type="scientific">Cycloclasticus pugetii</name>
    <dbReference type="NCBI Taxonomy" id="34068"/>
    <lineage>
        <taxon>Bacteria</taxon>
        <taxon>Pseudomonadati</taxon>
        <taxon>Pseudomonadota</taxon>
        <taxon>Gammaproteobacteria</taxon>
        <taxon>Thiotrichales</taxon>
        <taxon>Piscirickettsiaceae</taxon>
        <taxon>Cycloclasticus</taxon>
    </lineage>
</organism>
<evidence type="ECO:0000256" key="1">
    <source>
        <dbReference type="ARBA" id="ARBA00008751"/>
    </source>
</evidence>
<dbReference type="InterPro" id="IPR015881">
    <property type="entry name" value="ARHD_Rieske_2Fe_2S"/>
</dbReference>
<keyword evidence="2" id="KW-0001">2Fe-2S</keyword>
<keyword evidence="11" id="KW-1185">Reference proteome</keyword>
<proteinExistence type="inferred from homology"/>
<name>A0AB33Z2E0_9GAMM</name>
<dbReference type="PANTHER" id="PTHR43756">
    <property type="entry name" value="CHOLINE MONOOXYGENASE, CHLOROPLASTIC"/>
    <property type="match status" value="1"/>
</dbReference>
<keyword evidence="7" id="KW-0411">Iron-sulfur</keyword>
<keyword evidence="6" id="KW-0408">Iron</keyword>
<dbReference type="RefSeq" id="WP_016390151.1">
    <property type="nucleotide sequence ID" value="NZ_JARGOU010000049.1"/>
</dbReference>
<sequence length="416" mass="48020">MSVERDYDDLARIDRTHVSLYNDQGVYSDEMERIFYRSWIYVAHESEIPNPGDYKTTFMGDVPVIVTRGENNEINVVINRCTHRGVAVCPLEKGNTPSFVCQYHGWEYGMDGELLAVSMPRGYNEGELDYKSLGLVSAKKVESYRGIIFASLLSVPDISLDEKLRGVKEYIDMYMDFSPVGEIIVGNSGVNKHYYHANWKIQTEGSVEGYHAPVTHSTAFDVMIRKMGMPPNYQGYDTKGMDCGYGNNLLEVYSLPDEAVYKRWPAEYIDLMIEKHGKERAMHVLRHRFNLVIFPNLALLEYQFRVIRPMGVDKTEVRMYHTMLKDAPDEINTRRVREHEFFYSPAAFGGPDDYAMFDRAGQGMKAEMVPWILFNRGIKSEEVDEHGRRYGGHTQETQQRAPYFEYRRLMTLGSQS</sequence>
<evidence type="ECO:0000256" key="6">
    <source>
        <dbReference type="ARBA" id="ARBA00023004"/>
    </source>
</evidence>
<dbReference type="EMBL" id="ASHL01000003">
    <property type="protein sequence ID" value="EPD13354.1"/>
    <property type="molecule type" value="Genomic_DNA"/>
</dbReference>
<feature type="domain" description="Rieske" evidence="9">
    <location>
        <begin position="40"/>
        <end position="124"/>
    </location>
</feature>
<evidence type="ECO:0000256" key="7">
    <source>
        <dbReference type="ARBA" id="ARBA00023014"/>
    </source>
</evidence>
<dbReference type="InterPro" id="IPR015879">
    <property type="entry name" value="Ring_hydroxy_dOase_asu_C_dom"/>
</dbReference>
<reference evidence="10 11" key="1">
    <citation type="journal article" date="2013" name="Genome Announc.">
        <title>Genome Sequence of the Pyrene- and Fluoranthene-Degrading Bacterium Cycloclasticus sp. Strain PY97M.</title>
        <authorList>
            <person name="Cui Z."/>
            <person name="Xu G."/>
            <person name="Li Q."/>
            <person name="Gao W."/>
            <person name="Zheng L."/>
        </authorList>
    </citation>
    <scope>NUCLEOTIDE SEQUENCE [LARGE SCALE GENOMIC DNA]</scope>
    <source>
        <strain evidence="10 11">PY97M</strain>
    </source>
</reference>
<dbReference type="Proteomes" id="UP000015462">
    <property type="component" value="Unassembled WGS sequence"/>
</dbReference>
<evidence type="ECO:0000256" key="4">
    <source>
        <dbReference type="ARBA" id="ARBA00022964"/>
    </source>
</evidence>
<evidence type="ECO:0000313" key="10">
    <source>
        <dbReference type="EMBL" id="EPD13354.1"/>
    </source>
</evidence>
<dbReference type="GO" id="GO:0005506">
    <property type="term" value="F:iron ion binding"/>
    <property type="evidence" value="ECO:0007669"/>
    <property type="project" value="InterPro"/>
</dbReference>
<dbReference type="PROSITE" id="PS00570">
    <property type="entry name" value="RING_HYDROXYL_ALPHA"/>
    <property type="match status" value="1"/>
</dbReference>
<evidence type="ECO:0000256" key="5">
    <source>
        <dbReference type="ARBA" id="ARBA00023002"/>
    </source>
</evidence>
<dbReference type="PRINTS" id="PR00090">
    <property type="entry name" value="RNGDIOXGNASE"/>
</dbReference>
<dbReference type="Pfam" id="PF00848">
    <property type="entry name" value="Ring_hydroxyl_A"/>
    <property type="match status" value="1"/>
</dbReference>
<keyword evidence="5" id="KW-0560">Oxidoreductase</keyword>
<dbReference type="InterPro" id="IPR001663">
    <property type="entry name" value="Rng_hydr_dOase-A"/>
</dbReference>
<comment type="similarity">
    <text evidence="1">Belongs to the bacterial ring-hydroxylating dioxygenase alpha subunit family.</text>
</comment>
<evidence type="ECO:0000256" key="8">
    <source>
        <dbReference type="ARBA" id="ARBA00023027"/>
    </source>
</evidence>
<dbReference type="SUPFAM" id="SSF50022">
    <property type="entry name" value="ISP domain"/>
    <property type="match status" value="1"/>
</dbReference>